<dbReference type="AlphaFoldDB" id="A0A6P9EJ42"/>
<name>A0A6P9EJ42_JUGRE</name>
<accession>A0A6P9EJ42</accession>
<sequence>MAKLFLIFTIHSLAYGTSLIIFIDFHSPLPVASPISQVNSFPSPTSWLPQQAIRLPHSSLHRKLPQEAKRILLSFLLLHASSKGKENKISSSPLFIYRFPKHLKERKSPQVSFSTRRTLRVPLSQPRDTSRFFKPILPLCKPKFPPKAFKETSSSLRFLGFLFPFASAVFPWLEKGMKSGMNDGAVELGTAEEGRADA</sequence>
<dbReference type="InParanoid" id="A0A6P9EJ42"/>
<protein>
    <submittedName>
        <fullName evidence="2">Uncharacterized protein LOC108999448</fullName>
    </submittedName>
</protein>
<gene>
    <name evidence="2" type="primary">LOC108999448</name>
</gene>
<dbReference type="GeneID" id="108999448"/>
<dbReference type="Proteomes" id="UP000235220">
    <property type="component" value="Chromosome 7"/>
</dbReference>
<dbReference type="KEGG" id="jre:108999448"/>
<keyword evidence="1" id="KW-1185">Reference proteome</keyword>
<proteinExistence type="predicted"/>
<evidence type="ECO:0000313" key="2">
    <source>
        <dbReference type="RefSeq" id="XP_035547406.1"/>
    </source>
</evidence>
<dbReference type="RefSeq" id="XP_035547406.1">
    <property type="nucleotide sequence ID" value="XM_035691513.1"/>
</dbReference>
<organism evidence="1 2">
    <name type="scientific">Juglans regia</name>
    <name type="common">English walnut</name>
    <dbReference type="NCBI Taxonomy" id="51240"/>
    <lineage>
        <taxon>Eukaryota</taxon>
        <taxon>Viridiplantae</taxon>
        <taxon>Streptophyta</taxon>
        <taxon>Embryophyta</taxon>
        <taxon>Tracheophyta</taxon>
        <taxon>Spermatophyta</taxon>
        <taxon>Magnoliopsida</taxon>
        <taxon>eudicotyledons</taxon>
        <taxon>Gunneridae</taxon>
        <taxon>Pentapetalae</taxon>
        <taxon>rosids</taxon>
        <taxon>fabids</taxon>
        <taxon>Fagales</taxon>
        <taxon>Juglandaceae</taxon>
        <taxon>Juglans</taxon>
    </lineage>
</organism>
<evidence type="ECO:0000313" key="1">
    <source>
        <dbReference type="Proteomes" id="UP000235220"/>
    </source>
</evidence>
<reference evidence="2" key="1">
    <citation type="submission" date="2025-08" db="UniProtKB">
        <authorList>
            <consortium name="RefSeq"/>
        </authorList>
    </citation>
    <scope>IDENTIFICATION</scope>
    <source>
        <tissue evidence="2">Leaves</tissue>
    </source>
</reference>